<evidence type="ECO:0000313" key="3">
    <source>
        <dbReference type="Proteomes" id="UP000179807"/>
    </source>
</evidence>
<dbReference type="RefSeq" id="XP_068348792.1">
    <property type="nucleotide sequence ID" value="XM_068511917.1"/>
</dbReference>
<feature type="compositionally biased region" description="Basic residues" evidence="1">
    <location>
        <begin position="143"/>
        <end position="152"/>
    </location>
</feature>
<organism evidence="2 3">
    <name type="scientific">Tritrichomonas foetus</name>
    <dbReference type="NCBI Taxonomy" id="1144522"/>
    <lineage>
        <taxon>Eukaryota</taxon>
        <taxon>Metamonada</taxon>
        <taxon>Parabasalia</taxon>
        <taxon>Tritrichomonadida</taxon>
        <taxon>Tritrichomonadidae</taxon>
        <taxon>Tritrichomonas</taxon>
    </lineage>
</organism>
<reference evidence="2" key="1">
    <citation type="submission" date="2016-10" db="EMBL/GenBank/DDBJ databases">
        <authorList>
            <person name="Benchimol M."/>
            <person name="Almeida L.G."/>
            <person name="Vasconcelos A.T."/>
            <person name="Perreira-Neves A."/>
            <person name="Rosa I.A."/>
            <person name="Tasca T."/>
            <person name="Bogo M.R."/>
            <person name="de Souza W."/>
        </authorList>
    </citation>
    <scope>NUCLEOTIDE SEQUENCE [LARGE SCALE GENOMIC DNA]</scope>
    <source>
        <strain evidence="2">K</strain>
    </source>
</reference>
<sequence length="452" mass="53419">MEIDEGNEFTETPVKERSIVDSLGIVYQFLIDKYLDDLRGKKKSNKIKSNTSSANLLLQELNKSRKFSKSAEIFQFRQKSPENQEEKDKSNNNHIQLENNSKPEKNKGNENNSKNKTDNSQNKKKNDNIIANETFQSKEQKTHPKTKFKHNKSNNVTFSFNPTKFVTENPKKSSSKKTKNSGQSRKKTRAQKNDGNKQNLVPYDPIPLNRLSKNAKKTQTQTNQQFDFENEERNHEKFLEYSFYLRNNFELVSYLTNHKIKSNCFSLWTKNMYISAINRVQEKKKFGISRPPISDFENTRKASRKQPSYINYYDHDRNSQKNNDFHRSNPNNFDYDSNRNIRKNDQFDDINQDMYDEFSKNMKMKEQQRKQPKTIQKLNYDINRIHAPSYYFSNSNSSSNDDLNEYDFPSHHLDVYSNRNVESATKNRKVRLSADEKDILVDIVLSEERFDI</sequence>
<feature type="compositionally biased region" description="Basic and acidic residues" evidence="1">
    <location>
        <begin position="317"/>
        <end position="327"/>
    </location>
</feature>
<feature type="compositionally biased region" description="Basic and acidic residues" evidence="1">
    <location>
        <begin position="101"/>
        <end position="117"/>
    </location>
</feature>
<evidence type="ECO:0000256" key="1">
    <source>
        <dbReference type="SAM" id="MobiDB-lite"/>
    </source>
</evidence>
<keyword evidence="3" id="KW-1185">Reference proteome</keyword>
<comment type="caution">
    <text evidence="2">The sequence shown here is derived from an EMBL/GenBank/DDBJ whole genome shotgun (WGS) entry which is preliminary data.</text>
</comment>
<accession>A0A1J4JBN7</accession>
<dbReference type="GeneID" id="94846621"/>
<evidence type="ECO:0000313" key="2">
    <source>
        <dbReference type="EMBL" id="OHS95655.1"/>
    </source>
</evidence>
<feature type="region of interest" description="Disordered" evidence="1">
    <location>
        <begin position="76"/>
        <end position="223"/>
    </location>
</feature>
<feature type="compositionally biased region" description="Basic and acidic residues" evidence="1">
    <location>
        <begin position="79"/>
        <end position="91"/>
    </location>
</feature>
<proteinExistence type="predicted"/>
<feature type="region of interest" description="Disordered" evidence="1">
    <location>
        <begin position="317"/>
        <end position="338"/>
    </location>
</feature>
<dbReference type="EMBL" id="MLAK01001230">
    <property type="protein sequence ID" value="OHS95655.1"/>
    <property type="molecule type" value="Genomic_DNA"/>
</dbReference>
<protein>
    <submittedName>
        <fullName evidence="2">Uncharacterized protein</fullName>
    </submittedName>
</protein>
<dbReference type="VEuPathDB" id="TrichDB:TRFO_38225"/>
<name>A0A1J4JBN7_9EUKA</name>
<dbReference type="AlphaFoldDB" id="A0A1J4JBN7"/>
<dbReference type="Proteomes" id="UP000179807">
    <property type="component" value="Unassembled WGS sequence"/>
</dbReference>
<feature type="compositionally biased region" description="Basic residues" evidence="1">
    <location>
        <begin position="173"/>
        <end position="190"/>
    </location>
</feature>
<gene>
    <name evidence="2" type="ORF">TRFO_38225</name>
</gene>
<feature type="compositionally biased region" description="Polar residues" evidence="1">
    <location>
        <begin position="153"/>
        <end position="166"/>
    </location>
</feature>